<keyword evidence="2" id="KW-1185">Reference proteome</keyword>
<dbReference type="STRING" id="1006576.DTL3_1667"/>
<dbReference type="AlphaFoldDB" id="A0A0C7P3R6"/>
<protein>
    <submittedName>
        <fullName evidence="1">Uncharacterized protein</fullName>
    </submittedName>
</protein>
<organism evidence="1 2">
    <name type="scientific">Defluviitoga tunisiensis</name>
    <dbReference type="NCBI Taxonomy" id="1006576"/>
    <lineage>
        <taxon>Bacteria</taxon>
        <taxon>Thermotogati</taxon>
        <taxon>Thermotogota</taxon>
        <taxon>Thermotogae</taxon>
        <taxon>Petrotogales</taxon>
        <taxon>Petrotogaceae</taxon>
        <taxon>Defluviitoga</taxon>
    </lineage>
</organism>
<evidence type="ECO:0000313" key="1">
    <source>
        <dbReference type="EMBL" id="CEP78955.1"/>
    </source>
</evidence>
<proteinExistence type="predicted"/>
<dbReference type="KEGG" id="dtn:DTL3_1667"/>
<reference evidence="2" key="1">
    <citation type="submission" date="2014-11" db="EMBL/GenBank/DDBJ databases">
        <authorList>
            <person name="Wibberg D."/>
        </authorList>
    </citation>
    <scope>NUCLEOTIDE SEQUENCE [LARGE SCALE GENOMIC DNA]</scope>
    <source>
        <strain evidence="2">L3</strain>
    </source>
</reference>
<dbReference type="EMBL" id="LN824141">
    <property type="protein sequence ID" value="CEP78955.1"/>
    <property type="molecule type" value="Genomic_DNA"/>
</dbReference>
<dbReference type="Pfam" id="PF11213">
    <property type="entry name" value="DUF3006"/>
    <property type="match status" value="1"/>
</dbReference>
<name>A0A0C7P3R6_DEFTU</name>
<gene>
    <name evidence="1" type="ORF">DTL3_1667</name>
</gene>
<dbReference type="OrthoDB" id="70874at2"/>
<dbReference type="HOGENOM" id="CLU_181623_2_1_0"/>
<sequence>MKLIVDRFEGNYAVCEKEDGTIMNLGKDRLPKGVKEGDVLILEGKSIVIDNNATLERKKYIEELMKDMWDE</sequence>
<accession>A0A0C7P3R6</accession>
<dbReference type="InterPro" id="IPR021377">
    <property type="entry name" value="DUF3006"/>
</dbReference>
<dbReference type="Proteomes" id="UP000032809">
    <property type="component" value="Chromosome I"/>
</dbReference>
<evidence type="ECO:0000313" key="2">
    <source>
        <dbReference type="Proteomes" id="UP000032809"/>
    </source>
</evidence>